<accession>A0A2C9UA50</accession>
<evidence type="ECO:0000313" key="14">
    <source>
        <dbReference type="EMBL" id="OAY27037.1"/>
    </source>
</evidence>
<evidence type="ECO:0000256" key="8">
    <source>
        <dbReference type="ARBA" id="ARBA00023053"/>
    </source>
</evidence>
<sequence length="644" mass="70710">MVEPKGFHGNRRSQFSGILNGICLSVLLFLLYNQGNSLQNPFLLNSPSPLTLTQQRSLRGRKISEINGTTSRNDATVIPHTDPKLCAGLFEHKDYSNHCEYLIAHPECTSGGFFNYIRFFFCDCHKFAVLGYIILGLWLVALFYLLGNTAADYFCCSLEKLSYLLKLPPTVAGVSLLPLGNGAPDVFASIAAFAGKDTGEVGLNSVLGGAVFVTCVVVGTVSLCVAERRIQIDRTCFIRDICFFVFALVSLGIILIVGKVTVGGAVAFVSIYVIYALAVAANEILKKHAKRLRLDAVIPLLPVLESTLSHGSEDDESVYASLLDSDSKSDVPHLQNKLPHWMWSSHVAIYSNEFVKENPDGPKDVWGWNEEETVNDKFSCSCFRFFCLLEMPLTLLRRLTIPVVEEERWSKGYAVASATLAPIVLAILWNTQDDIGMLNREISYFLGVVSGGVLGVLAHLYTEDDQPPRKFLLPWVLGGFFMSIIWFYIVANELVALLVASGVILGISPSLLGITVLAWGNSMGDLMSSFALAINGGDSVQIAMSGCYAGPMFNTLVGLGLPMLLGAWFSRPESYRVPEDGSLLYTIGFLVSGLIWSLIVLPRNDMRPNKMLGFGLLTIYLMFLIFRLSTSVGDESVRSIRMAM</sequence>
<feature type="transmembrane region" description="Helical" evidence="12">
    <location>
        <begin position="495"/>
        <end position="519"/>
    </location>
</feature>
<dbReference type="GO" id="GO:0006814">
    <property type="term" value="P:sodium ion transport"/>
    <property type="evidence" value="ECO:0007669"/>
    <property type="project" value="UniProtKB-KW"/>
</dbReference>
<evidence type="ECO:0000256" key="6">
    <source>
        <dbReference type="ARBA" id="ARBA00022958"/>
    </source>
</evidence>
<comment type="subcellular location">
    <subcellularLocation>
        <location evidence="1">Membrane</location>
        <topology evidence="1">Multi-pass membrane protein</topology>
    </subcellularLocation>
</comment>
<dbReference type="GO" id="GO:0015297">
    <property type="term" value="F:antiporter activity"/>
    <property type="evidence" value="ECO:0007669"/>
    <property type="project" value="UniProtKB-KW"/>
</dbReference>
<organism evidence="14">
    <name type="scientific">Manihot esculenta</name>
    <name type="common">Cassava</name>
    <name type="synonym">Jatropha manihot</name>
    <dbReference type="NCBI Taxonomy" id="3983"/>
    <lineage>
        <taxon>Eukaryota</taxon>
        <taxon>Viridiplantae</taxon>
        <taxon>Streptophyta</taxon>
        <taxon>Embryophyta</taxon>
        <taxon>Tracheophyta</taxon>
        <taxon>Spermatophyta</taxon>
        <taxon>Magnoliopsida</taxon>
        <taxon>eudicotyledons</taxon>
        <taxon>Gunneridae</taxon>
        <taxon>Pentapetalae</taxon>
        <taxon>rosids</taxon>
        <taxon>fabids</taxon>
        <taxon>Malpighiales</taxon>
        <taxon>Euphorbiaceae</taxon>
        <taxon>Crotonoideae</taxon>
        <taxon>Manihoteae</taxon>
        <taxon>Manihot</taxon>
    </lineage>
</organism>
<dbReference type="InterPro" id="IPR051359">
    <property type="entry name" value="CaCA_antiporter"/>
</dbReference>
<feature type="domain" description="Sodium/calcium exchanger membrane region" evidence="13">
    <location>
        <begin position="136"/>
        <end position="278"/>
    </location>
</feature>
<evidence type="ECO:0000256" key="3">
    <source>
        <dbReference type="ARBA" id="ARBA00022449"/>
    </source>
</evidence>
<keyword evidence="7 12" id="KW-1133">Transmembrane helix</keyword>
<gene>
    <name evidence="14" type="ORF">MANES_16G094500</name>
</gene>
<keyword evidence="10" id="KW-0406">Ion transport</keyword>
<feature type="transmembrane region" description="Helical" evidence="12">
    <location>
        <begin position="15"/>
        <end position="32"/>
    </location>
</feature>
<keyword evidence="10" id="KW-0739">Sodium transport</keyword>
<feature type="domain" description="Sodium/calcium exchanger membrane region" evidence="13">
    <location>
        <begin position="476"/>
        <end position="628"/>
    </location>
</feature>
<feature type="transmembrane region" description="Helical" evidence="12">
    <location>
        <begin position="206"/>
        <end position="225"/>
    </location>
</feature>
<dbReference type="InterPro" id="IPR004837">
    <property type="entry name" value="NaCa_Exmemb"/>
</dbReference>
<keyword evidence="2" id="KW-0813">Transport</keyword>
<protein>
    <recommendedName>
        <fullName evidence="13">Sodium/calcium exchanger membrane region domain-containing protein</fullName>
    </recommendedName>
</protein>
<dbReference type="GO" id="GO:0016020">
    <property type="term" value="C:membrane"/>
    <property type="evidence" value="ECO:0000318"/>
    <property type="project" value="GO_Central"/>
</dbReference>
<reference evidence="14" key="1">
    <citation type="submission" date="2016-02" db="EMBL/GenBank/DDBJ databases">
        <title>WGS assembly of Manihot esculenta.</title>
        <authorList>
            <person name="Bredeson J.V."/>
            <person name="Prochnik S.E."/>
            <person name="Lyons J.B."/>
            <person name="Schmutz J."/>
            <person name="Grimwood J."/>
            <person name="Vrebalov J."/>
            <person name="Bart R.S."/>
            <person name="Amuge T."/>
            <person name="Ferguson M.E."/>
            <person name="Green R."/>
            <person name="Putnam N."/>
            <person name="Stites J."/>
            <person name="Rounsley S."/>
            <person name="Rokhsar D.S."/>
        </authorList>
    </citation>
    <scope>NUCLEOTIDE SEQUENCE [LARGE SCALE GENOMIC DNA]</scope>
    <source>
        <tissue evidence="14">Leaf</tissue>
    </source>
</reference>
<evidence type="ECO:0000256" key="10">
    <source>
        <dbReference type="ARBA" id="ARBA00023201"/>
    </source>
</evidence>
<feature type="transmembrane region" description="Helical" evidence="12">
    <location>
        <begin position="237"/>
        <end position="258"/>
    </location>
</feature>
<feature type="transmembrane region" description="Helical" evidence="12">
    <location>
        <begin position="264"/>
        <end position="285"/>
    </location>
</feature>
<dbReference type="Gene3D" id="1.20.1420.30">
    <property type="entry name" value="NCX, central ion-binding region"/>
    <property type="match status" value="2"/>
</dbReference>
<keyword evidence="6" id="KW-0630">Potassium</keyword>
<feature type="transmembrane region" description="Helical" evidence="12">
    <location>
        <begin position="552"/>
        <end position="570"/>
    </location>
</feature>
<feature type="transmembrane region" description="Helical" evidence="12">
    <location>
        <begin position="582"/>
        <end position="599"/>
    </location>
</feature>
<keyword evidence="4" id="KW-0633">Potassium transport</keyword>
<feature type="transmembrane region" description="Helical" evidence="12">
    <location>
        <begin position="472"/>
        <end position="489"/>
    </location>
</feature>
<keyword evidence="3" id="KW-0050">Antiport</keyword>
<dbReference type="PANTHER" id="PTHR12266:SF17">
    <property type="entry name" value="SODIUM_CALCIUM EXCHANGER MEMBRANE REGION DOMAIN-CONTAINING PROTEIN"/>
    <property type="match status" value="1"/>
</dbReference>
<dbReference type="GO" id="GO:0008324">
    <property type="term" value="F:monoatomic cation transmembrane transporter activity"/>
    <property type="evidence" value="ECO:0000318"/>
    <property type="project" value="GO_Central"/>
</dbReference>
<feature type="transmembrane region" description="Helical" evidence="12">
    <location>
        <begin position="442"/>
        <end position="460"/>
    </location>
</feature>
<dbReference type="Pfam" id="PF01699">
    <property type="entry name" value="Na_Ca_ex"/>
    <property type="match status" value="2"/>
</dbReference>
<evidence type="ECO:0000256" key="4">
    <source>
        <dbReference type="ARBA" id="ARBA00022538"/>
    </source>
</evidence>
<dbReference type="GO" id="GO:0006813">
    <property type="term" value="P:potassium ion transport"/>
    <property type="evidence" value="ECO:0007669"/>
    <property type="project" value="UniProtKB-KW"/>
</dbReference>
<comment type="similarity">
    <text evidence="11">Belongs to the Ca(2+):cation antiporter (CaCA) (TC 2.A.19) family. Cation/calcium exchanger (CCX) subfamily.</text>
</comment>
<evidence type="ECO:0000259" key="13">
    <source>
        <dbReference type="Pfam" id="PF01699"/>
    </source>
</evidence>
<evidence type="ECO:0000256" key="1">
    <source>
        <dbReference type="ARBA" id="ARBA00004141"/>
    </source>
</evidence>
<feature type="transmembrane region" description="Helical" evidence="12">
    <location>
        <begin position="127"/>
        <end position="146"/>
    </location>
</feature>
<feature type="transmembrane region" description="Helical" evidence="12">
    <location>
        <begin position="611"/>
        <end position="629"/>
    </location>
</feature>
<evidence type="ECO:0000256" key="5">
    <source>
        <dbReference type="ARBA" id="ARBA00022692"/>
    </source>
</evidence>
<keyword evidence="9 12" id="KW-0472">Membrane</keyword>
<evidence type="ECO:0000256" key="9">
    <source>
        <dbReference type="ARBA" id="ARBA00023136"/>
    </source>
</evidence>
<evidence type="ECO:0000256" key="2">
    <source>
        <dbReference type="ARBA" id="ARBA00022448"/>
    </source>
</evidence>
<name>A0A2C9UA50_MANES</name>
<evidence type="ECO:0000256" key="11">
    <source>
        <dbReference type="ARBA" id="ARBA00038187"/>
    </source>
</evidence>
<dbReference type="InterPro" id="IPR044880">
    <property type="entry name" value="NCX_ion-bd_dom_sf"/>
</dbReference>
<keyword evidence="5 12" id="KW-0812">Transmembrane</keyword>
<keyword evidence="8" id="KW-0915">Sodium</keyword>
<evidence type="ECO:0000256" key="12">
    <source>
        <dbReference type="SAM" id="Phobius"/>
    </source>
</evidence>
<dbReference type="EMBL" id="CM004402">
    <property type="protein sequence ID" value="OAY27037.1"/>
    <property type="molecule type" value="Genomic_DNA"/>
</dbReference>
<proteinExistence type="inferred from homology"/>
<evidence type="ECO:0000256" key="7">
    <source>
        <dbReference type="ARBA" id="ARBA00022989"/>
    </source>
</evidence>
<dbReference type="GO" id="GO:0006812">
    <property type="term" value="P:monoatomic cation transport"/>
    <property type="evidence" value="ECO:0000318"/>
    <property type="project" value="GO_Central"/>
</dbReference>
<dbReference type="PANTHER" id="PTHR12266">
    <property type="entry name" value="NA+/CA2+ K+ INDEPENDENT EXCHANGER"/>
    <property type="match status" value="1"/>
</dbReference>
<dbReference type="AlphaFoldDB" id="A0A2C9UA50"/>